<dbReference type="SUPFAM" id="SSF159501">
    <property type="entry name" value="EreA/ChaN-like"/>
    <property type="match status" value="1"/>
</dbReference>
<dbReference type="InterPro" id="IPR052036">
    <property type="entry name" value="Hydrolase/PRTase-associated"/>
</dbReference>
<dbReference type="RefSeq" id="WP_083288219.1">
    <property type="nucleotide sequence ID" value="NZ_KV757180.1"/>
</dbReference>
<dbReference type="Gene3D" id="3.40.1660.10">
    <property type="entry name" value="EreA-like (biosynthetic domain)"/>
    <property type="match status" value="1"/>
</dbReference>
<dbReference type="STRING" id="561176.SAMN04488561_4914"/>
<dbReference type="Gene3D" id="1.20.1440.30">
    <property type="entry name" value="Biosynthetic Protein domain"/>
    <property type="match status" value="1"/>
</dbReference>
<protein>
    <submittedName>
        <fullName evidence="2">Erythromycin esterase</fullName>
    </submittedName>
</protein>
<dbReference type="Gene3D" id="3.30.1870.10">
    <property type="entry name" value="EreA-like, domain 2"/>
    <property type="match status" value="1"/>
</dbReference>
<name>A0A1H5PN26_9ACTN</name>
<dbReference type="PROSITE" id="PS51257">
    <property type="entry name" value="PROKAR_LIPOPROTEIN"/>
    <property type="match status" value="1"/>
</dbReference>
<dbReference type="PANTHER" id="PTHR31299">
    <property type="entry name" value="ESTERASE, PUTATIVE (AFU_ORTHOLOGUE AFUA_1G05850)-RELATED"/>
    <property type="match status" value="1"/>
</dbReference>
<proteinExistence type="predicted"/>
<dbReference type="Pfam" id="PF05139">
    <property type="entry name" value="Erythro_esteras"/>
    <property type="match status" value="1"/>
</dbReference>
<dbReference type="Proteomes" id="UP000181980">
    <property type="component" value="Unassembled WGS sequence"/>
</dbReference>
<dbReference type="EMBL" id="FNUC01000004">
    <property type="protein sequence ID" value="SEF15303.1"/>
    <property type="molecule type" value="Genomic_DNA"/>
</dbReference>
<reference evidence="3" key="1">
    <citation type="submission" date="2016-10" db="EMBL/GenBank/DDBJ databases">
        <authorList>
            <person name="Varghese N."/>
            <person name="Submissions S."/>
        </authorList>
    </citation>
    <scope>NUCLEOTIDE SEQUENCE [LARGE SCALE GENOMIC DNA]</scope>
    <source>
        <strain evidence="3">DSM 45237</strain>
    </source>
</reference>
<evidence type="ECO:0000256" key="1">
    <source>
        <dbReference type="SAM" id="SignalP"/>
    </source>
</evidence>
<dbReference type="InterPro" id="IPR007815">
    <property type="entry name" value="Emycin_Estase"/>
</dbReference>
<keyword evidence="3" id="KW-1185">Reference proteome</keyword>
<sequence length="366" mass="39094">MRSLPRVLALSAASVVVAGACAVTVVATALAAAGDSVVRGLDRRAHPLTGAPGDDDLAPFGRMIGAAGVVGVDAAAPVSSPEFVTTERRLLRYLAEHQGFRTFAQEVGWSTGVLLDDYVVHGIGDPRAIISREPLDSGDLLALVEWIRGFNLDHDEPIRFVGVGLGHAAAVASDRVVAYAAGIHPDLAARLTELYAVPPAEPERRRHGAVEAYELLAALPDDGGEHVWAVQHARSIVQHTTALAFDLATPEGRTAQRAYRDDVLAATIVWWQRQTGHRMALTTQHSDAGGTLLRDSLGAGYVSIGFTGADDDVLGRVRFDDYLIDLRRVTGPARRWLAAQVAPGHGHDLLIHLDDVRQSRLQPSSA</sequence>
<organism evidence="2 3">
    <name type="scientific">Jiangella alba</name>
    <dbReference type="NCBI Taxonomy" id="561176"/>
    <lineage>
        <taxon>Bacteria</taxon>
        <taxon>Bacillati</taxon>
        <taxon>Actinomycetota</taxon>
        <taxon>Actinomycetes</taxon>
        <taxon>Jiangellales</taxon>
        <taxon>Jiangellaceae</taxon>
        <taxon>Jiangella</taxon>
    </lineage>
</organism>
<dbReference type="PANTHER" id="PTHR31299:SF0">
    <property type="entry name" value="ESTERASE, PUTATIVE (AFU_ORTHOLOGUE AFUA_1G05850)-RELATED"/>
    <property type="match status" value="1"/>
</dbReference>
<dbReference type="AlphaFoldDB" id="A0A1H5PN26"/>
<keyword evidence="1" id="KW-0732">Signal</keyword>
<evidence type="ECO:0000313" key="2">
    <source>
        <dbReference type="EMBL" id="SEF15303.1"/>
    </source>
</evidence>
<gene>
    <name evidence="2" type="ORF">SAMN04488561_4914</name>
</gene>
<feature type="signal peptide" evidence="1">
    <location>
        <begin position="1"/>
        <end position="22"/>
    </location>
</feature>
<accession>A0A1H5PN26</accession>
<feature type="chain" id="PRO_5039010781" evidence="1">
    <location>
        <begin position="23"/>
        <end position="366"/>
    </location>
</feature>
<dbReference type="CDD" id="cd14728">
    <property type="entry name" value="Ere-like"/>
    <property type="match status" value="1"/>
</dbReference>
<evidence type="ECO:0000313" key="3">
    <source>
        <dbReference type="Proteomes" id="UP000181980"/>
    </source>
</evidence>
<dbReference type="GO" id="GO:0046677">
    <property type="term" value="P:response to antibiotic"/>
    <property type="evidence" value="ECO:0007669"/>
    <property type="project" value="InterPro"/>
</dbReference>